<reference evidence="8 9" key="1">
    <citation type="submission" date="2019-05" db="EMBL/GenBank/DDBJ databases">
        <title>Arcobacter sp. nov., isolated from sea sediment.</title>
        <authorList>
            <person name="Kim W."/>
        </authorList>
    </citation>
    <scope>NUCLEOTIDE SEQUENCE [LARGE SCALE GENOMIC DNA]</scope>
    <source>
        <strain evidence="8 9">CAU 1517</strain>
    </source>
</reference>
<dbReference type="SMART" id="SM00448">
    <property type="entry name" value="REC"/>
    <property type="match status" value="1"/>
</dbReference>
<gene>
    <name evidence="8" type="ORF">FDK22_14065</name>
</gene>
<dbReference type="InterPro" id="IPR050595">
    <property type="entry name" value="Bact_response_regulator"/>
</dbReference>
<evidence type="ECO:0000256" key="5">
    <source>
        <dbReference type="ARBA" id="ARBA00023012"/>
    </source>
</evidence>
<evidence type="ECO:0000256" key="4">
    <source>
        <dbReference type="ARBA" id="ARBA00022779"/>
    </source>
</evidence>
<dbReference type="GO" id="GO:0000160">
    <property type="term" value="P:phosphorelay signal transduction system"/>
    <property type="evidence" value="ECO:0007669"/>
    <property type="project" value="UniProtKB-KW"/>
</dbReference>
<name>A0A5R8XXT9_9BACT</name>
<dbReference type="SUPFAM" id="SSF52172">
    <property type="entry name" value="CheY-like"/>
    <property type="match status" value="1"/>
</dbReference>
<proteinExistence type="predicted"/>
<comment type="cofactor">
    <cofactor evidence="1">
        <name>Mg(2+)</name>
        <dbReference type="ChEBI" id="CHEBI:18420"/>
    </cofactor>
</comment>
<evidence type="ECO:0000313" key="9">
    <source>
        <dbReference type="Proteomes" id="UP000308901"/>
    </source>
</evidence>
<comment type="caution">
    <text evidence="8">The sequence shown here is derived from an EMBL/GenBank/DDBJ whole genome shotgun (WGS) entry which is preliminary data.</text>
</comment>
<dbReference type="GO" id="GO:0006935">
    <property type="term" value="P:chemotaxis"/>
    <property type="evidence" value="ECO:0007669"/>
    <property type="project" value="UniProtKB-KW"/>
</dbReference>
<dbReference type="InterPro" id="IPR001789">
    <property type="entry name" value="Sig_transdc_resp-reg_receiver"/>
</dbReference>
<keyword evidence="4" id="KW-0283">Flagellar rotation</keyword>
<keyword evidence="9" id="KW-1185">Reference proteome</keyword>
<evidence type="ECO:0000259" key="7">
    <source>
        <dbReference type="PROSITE" id="PS50110"/>
    </source>
</evidence>
<feature type="modified residue" description="4-aspartylphosphate" evidence="6">
    <location>
        <position position="59"/>
    </location>
</feature>
<evidence type="ECO:0000256" key="1">
    <source>
        <dbReference type="ARBA" id="ARBA00001946"/>
    </source>
</evidence>
<dbReference type="EMBL" id="VANU01000007">
    <property type="protein sequence ID" value="TLP35778.1"/>
    <property type="molecule type" value="Genomic_DNA"/>
</dbReference>
<dbReference type="AlphaFoldDB" id="A0A5R8XXT9"/>
<keyword evidence="3 6" id="KW-0597">Phosphoprotein</keyword>
<dbReference type="Proteomes" id="UP000308901">
    <property type="component" value="Unassembled WGS sequence"/>
</dbReference>
<sequence length="127" mass="14463">MTQPENSKNFTVLYVEDESFIRTNVEGCLKYFFNVIVAKDGQDGLNIFSNEKIDLIITDINMPNKNGLEMLNDIKLINPSIPCIVTSAYDIDIINKTKNLGVCRYITKPFDIKDLLNDSLKILKENV</sequence>
<dbReference type="InterPro" id="IPR011006">
    <property type="entry name" value="CheY-like_superfamily"/>
</dbReference>
<evidence type="ECO:0000256" key="3">
    <source>
        <dbReference type="ARBA" id="ARBA00022553"/>
    </source>
</evidence>
<evidence type="ECO:0000313" key="8">
    <source>
        <dbReference type="EMBL" id="TLP35778.1"/>
    </source>
</evidence>
<dbReference type="OrthoDB" id="9794815at2"/>
<dbReference type="GO" id="GO:0097588">
    <property type="term" value="P:archaeal or bacterial-type flagellum-dependent cell motility"/>
    <property type="evidence" value="ECO:0007669"/>
    <property type="project" value="UniProtKB-KW"/>
</dbReference>
<dbReference type="PANTHER" id="PTHR44591:SF14">
    <property type="entry name" value="PROTEIN PILG"/>
    <property type="match status" value="1"/>
</dbReference>
<accession>A0A5R8XXT9</accession>
<evidence type="ECO:0000256" key="6">
    <source>
        <dbReference type="PROSITE-ProRule" id="PRU00169"/>
    </source>
</evidence>
<protein>
    <submittedName>
        <fullName evidence="8">Response regulator</fullName>
    </submittedName>
</protein>
<organism evidence="8 9">
    <name type="scientific">Arcobacter arenosus</name>
    <dbReference type="NCBI Taxonomy" id="2576037"/>
    <lineage>
        <taxon>Bacteria</taxon>
        <taxon>Pseudomonadati</taxon>
        <taxon>Campylobacterota</taxon>
        <taxon>Epsilonproteobacteria</taxon>
        <taxon>Campylobacterales</taxon>
        <taxon>Arcobacteraceae</taxon>
        <taxon>Arcobacter</taxon>
    </lineage>
</organism>
<keyword evidence="2" id="KW-0145">Chemotaxis</keyword>
<dbReference type="Gene3D" id="3.40.50.2300">
    <property type="match status" value="1"/>
</dbReference>
<evidence type="ECO:0000256" key="2">
    <source>
        <dbReference type="ARBA" id="ARBA00022500"/>
    </source>
</evidence>
<dbReference type="PANTHER" id="PTHR44591">
    <property type="entry name" value="STRESS RESPONSE REGULATOR PROTEIN 1"/>
    <property type="match status" value="1"/>
</dbReference>
<feature type="domain" description="Response regulatory" evidence="7">
    <location>
        <begin position="11"/>
        <end position="123"/>
    </location>
</feature>
<dbReference type="Pfam" id="PF00072">
    <property type="entry name" value="Response_reg"/>
    <property type="match status" value="1"/>
</dbReference>
<dbReference type="RefSeq" id="WP_138153624.1">
    <property type="nucleotide sequence ID" value="NZ_VANU01000007.1"/>
</dbReference>
<dbReference type="PROSITE" id="PS50110">
    <property type="entry name" value="RESPONSE_REGULATORY"/>
    <property type="match status" value="1"/>
</dbReference>
<keyword evidence="5" id="KW-0902">Two-component regulatory system</keyword>